<dbReference type="Proteomes" id="UP001499974">
    <property type="component" value="Unassembled WGS sequence"/>
</dbReference>
<keyword evidence="5" id="KW-1185">Reference proteome</keyword>
<organism evidence="4 5">
    <name type="scientific">Nocardioides conyzicola</name>
    <dbReference type="NCBI Taxonomy" id="1651781"/>
    <lineage>
        <taxon>Bacteria</taxon>
        <taxon>Bacillati</taxon>
        <taxon>Actinomycetota</taxon>
        <taxon>Actinomycetes</taxon>
        <taxon>Propionibacteriales</taxon>
        <taxon>Nocardioidaceae</taxon>
        <taxon>Nocardioides</taxon>
    </lineage>
</organism>
<proteinExistence type="predicted"/>
<dbReference type="EMBL" id="BAABKM010000001">
    <property type="protein sequence ID" value="GAA4693006.1"/>
    <property type="molecule type" value="Genomic_DNA"/>
</dbReference>
<evidence type="ECO:0000313" key="4">
    <source>
        <dbReference type="EMBL" id="GAA4693006.1"/>
    </source>
</evidence>
<keyword evidence="2" id="KW-0472">Membrane</keyword>
<keyword evidence="2" id="KW-0812">Transmembrane</keyword>
<comment type="caution">
    <text evidence="4">The sequence shown here is derived from an EMBL/GenBank/DDBJ whole genome shotgun (WGS) entry which is preliminary data.</text>
</comment>
<feature type="region of interest" description="Disordered" evidence="1">
    <location>
        <begin position="39"/>
        <end position="68"/>
    </location>
</feature>
<evidence type="ECO:0000256" key="1">
    <source>
        <dbReference type="SAM" id="MobiDB-lite"/>
    </source>
</evidence>
<feature type="domain" description="Protein-glutamine gamma-glutamyltransferase-like C-terminal" evidence="3">
    <location>
        <begin position="160"/>
        <end position="229"/>
    </location>
</feature>
<dbReference type="InterPro" id="IPR025403">
    <property type="entry name" value="TgpA-like_C"/>
</dbReference>
<accession>A0ABP8WPH2</accession>
<keyword evidence="2" id="KW-1133">Transmembrane helix</keyword>
<evidence type="ECO:0000313" key="5">
    <source>
        <dbReference type="Proteomes" id="UP001499974"/>
    </source>
</evidence>
<sequence length="241" mass="25628">MTARRSGTLAVALVAVGVLLGVVLVTWAASIGPNDVIRGDGPSLATPTDQPSQSATPQGDTDPVPRPHDAGAHAGWIRVIAVLLNVAAVVLVVALLVWLVRWLLAVRRVRRDRASRSVRLESAFDVVDPGAAVARELLAGIDAQRAALTGGSPRNAVVACWHRFELAAAAAGVERRAWETSSEHTIRVLDLVDADPAAVSRLAGLYREARFSQHELTEDDRTAALEALDRIHRTVHGPVTA</sequence>
<feature type="transmembrane region" description="Helical" evidence="2">
    <location>
        <begin position="76"/>
        <end position="104"/>
    </location>
</feature>
<dbReference type="Pfam" id="PF13559">
    <property type="entry name" value="DUF4129"/>
    <property type="match status" value="1"/>
</dbReference>
<name>A0ABP8WPH2_9ACTN</name>
<gene>
    <name evidence="4" type="ORF">GCM10023349_05240</name>
</gene>
<reference evidence="5" key="1">
    <citation type="journal article" date="2019" name="Int. J. Syst. Evol. Microbiol.">
        <title>The Global Catalogue of Microorganisms (GCM) 10K type strain sequencing project: providing services to taxonomists for standard genome sequencing and annotation.</title>
        <authorList>
            <consortium name="The Broad Institute Genomics Platform"/>
            <consortium name="The Broad Institute Genome Sequencing Center for Infectious Disease"/>
            <person name="Wu L."/>
            <person name="Ma J."/>
        </authorList>
    </citation>
    <scope>NUCLEOTIDE SEQUENCE [LARGE SCALE GENOMIC DNA]</scope>
    <source>
        <strain evidence="5">JCM 18531</strain>
    </source>
</reference>
<dbReference type="RefSeq" id="WP_345518937.1">
    <property type="nucleotide sequence ID" value="NZ_BAABKM010000001.1"/>
</dbReference>
<protein>
    <recommendedName>
        <fullName evidence="3">Protein-glutamine gamma-glutamyltransferase-like C-terminal domain-containing protein</fullName>
    </recommendedName>
</protein>
<evidence type="ECO:0000256" key="2">
    <source>
        <dbReference type="SAM" id="Phobius"/>
    </source>
</evidence>
<feature type="compositionally biased region" description="Polar residues" evidence="1">
    <location>
        <begin position="45"/>
        <end position="59"/>
    </location>
</feature>
<evidence type="ECO:0000259" key="3">
    <source>
        <dbReference type="Pfam" id="PF13559"/>
    </source>
</evidence>